<name>M0NAV1_9EURY</name>
<comment type="caution">
    <text evidence="1">The sequence shown here is derived from an EMBL/GenBank/DDBJ whole genome shotgun (WGS) entry which is preliminary data.</text>
</comment>
<sequence length="262" mass="29652">MTHRRARETTLETLRIGLLGSEQQEDEDETYESTHIGDRFLEAVRAEEWSKVSDVLATQSPHYSAFLEALDNVAPASLEAVLEELESLEEFTNHSYNQTSVEVVGDWAERLGTVQRNSFTGGYYSVERNVVPSNFPFALLAVYDDLEETAGVDLRQRYLSIPLLREHFCERHGCPRSVFDEALRRLAQQNVGHIELSGAPMDTGAKEAQLGIKEIDLGSKEGLVTTDQSTERVMAGIEQFGKQYYYLAVYDRNLTFTQEKET</sequence>
<dbReference type="AlphaFoldDB" id="M0NAV1"/>
<evidence type="ECO:0000313" key="1">
    <source>
        <dbReference type="EMBL" id="EMA54698.1"/>
    </source>
</evidence>
<dbReference type="EMBL" id="AOME01000026">
    <property type="protein sequence ID" value="EMA54698.1"/>
    <property type="molecule type" value="Genomic_DNA"/>
</dbReference>
<protein>
    <submittedName>
        <fullName evidence="1">Uncharacterized protein</fullName>
    </submittedName>
</protein>
<proteinExistence type="predicted"/>
<evidence type="ECO:0000313" key="2">
    <source>
        <dbReference type="Proteomes" id="UP000011625"/>
    </source>
</evidence>
<reference evidence="1 2" key="1">
    <citation type="journal article" date="2014" name="PLoS Genet.">
        <title>Phylogenetically driven sequencing of extremely halophilic archaea reveals strategies for static and dynamic osmo-response.</title>
        <authorList>
            <person name="Becker E.A."/>
            <person name="Seitzer P.M."/>
            <person name="Tritt A."/>
            <person name="Larsen D."/>
            <person name="Krusor M."/>
            <person name="Yao A.I."/>
            <person name="Wu D."/>
            <person name="Madern D."/>
            <person name="Eisen J.A."/>
            <person name="Darling A.E."/>
            <person name="Facciotti M.T."/>
        </authorList>
    </citation>
    <scope>NUCLEOTIDE SEQUENCE [LARGE SCALE GENOMIC DNA]</scope>
    <source>
        <strain evidence="1 2">DSM 8989</strain>
    </source>
</reference>
<organism evidence="1 2">
    <name type="scientific">Halococcus salifodinae DSM 8989</name>
    <dbReference type="NCBI Taxonomy" id="1227456"/>
    <lineage>
        <taxon>Archaea</taxon>
        <taxon>Methanobacteriati</taxon>
        <taxon>Methanobacteriota</taxon>
        <taxon>Stenosarchaea group</taxon>
        <taxon>Halobacteria</taxon>
        <taxon>Halobacteriales</taxon>
        <taxon>Halococcaceae</taxon>
        <taxon>Halococcus</taxon>
    </lineage>
</organism>
<dbReference type="STRING" id="1227456.C450_05370"/>
<accession>M0NAV1</accession>
<dbReference type="Proteomes" id="UP000011625">
    <property type="component" value="Unassembled WGS sequence"/>
</dbReference>
<dbReference type="PATRIC" id="fig|1227456.3.peg.1091"/>
<keyword evidence="2" id="KW-1185">Reference proteome</keyword>
<gene>
    <name evidence="1" type="ORF">C450_05370</name>
</gene>